<evidence type="ECO:0000313" key="3">
    <source>
        <dbReference type="Proteomes" id="UP000482960"/>
    </source>
</evidence>
<protein>
    <recommendedName>
        <fullName evidence="1">SMODS-associated and fused to various effectors domain-containing protein</fullName>
    </recommendedName>
</protein>
<dbReference type="Pfam" id="PF18145">
    <property type="entry name" value="SAVED"/>
    <property type="match status" value="1"/>
</dbReference>
<organism evidence="2 3">
    <name type="scientific">Phytohabitans rumicis</name>
    <dbReference type="NCBI Taxonomy" id="1076125"/>
    <lineage>
        <taxon>Bacteria</taxon>
        <taxon>Bacillati</taxon>
        <taxon>Actinomycetota</taxon>
        <taxon>Actinomycetes</taxon>
        <taxon>Micromonosporales</taxon>
        <taxon>Micromonosporaceae</taxon>
    </lineage>
</organism>
<dbReference type="EMBL" id="BLPG01000001">
    <property type="protein sequence ID" value="GFJ93518.1"/>
    <property type="molecule type" value="Genomic_DNA"/>
</dbReference>
<name>A0A6V8LEY5_9ACTN</name>
<accession>A0A6V8LEY5</accession>
<evidence type="ECO:0000313" key="2">
    <source>
        <dbReference type="EMBL" id="GFJ93518.1"/>
    </source>
</evidence>
<dbReference type="AlphaFoldDB" id="A0A6V8LEY5"/>
<evidence type="ECO:0000259" key="1">
    <source>
        <dbReference type="Pfam" id="PF18145"/>
    </source>
</evidence>
<comment type="caution">
    <text evidence="2">The sequence shown here is derived from an EMBL/GenBank/DDBJ whole genome shotgun (WGS) entry which is preliminary data.</text>
</comment>
<dbReference type="NCBIfam" id="NF033611">
    <property type="entry name" value="SAVED"/>
    <property type="match status" value="1"/>
</dbReference>
<feature type="domain" description="SMODS-associated and fused to various effectors" evidence="1">
    <location>
        <begin position="2"/>
        <end position="109"/>
    </location>
</feature>
<gene>
    <name evidence="2" type="ORF">Prum_071600</name>
</gene>
<reference evidence="2 3" key="1">
    <citation type="submission" date="2020-03" db="EMBL/GenBank/DDBJ databases">
        <title>Whole genome shotgun sequence of Phytohabitans rumicis NBRC 108638.</title>
        <authorList>
            <person name="Komaki H."/>
            <person name="Tamura T."/>
        </authorList>
    </citation>
    <scope>NUCLEOTIDE SEQUENCE [LARGE SCALE GENOMIC DNA]</scope>
    <source>
        <strain evidence="2 3">NBRC 108638</strain>
    </source>
</reference>
<sequence>MALVVNLSGSIPLEDLPERILAGHHIYQITVNPPADSEPTLISSAADLASFEGIMRKFLASVEADHGRIDAIDLFPAVGVSAAVTIGQVLMPHVSSAWNIHDRGDDEGFFHALRVKR</sequence>
<keyword evidence="3" id="KW-1185">Reference proteome</keyword>
<dbReference type="InterPro" id="IPR040836">
    <property type="entry name" value="SAVED"/>
</dbReference>
<reference evidence="2 3" key="2">
    <citation type="submission" date="2020-03" db="EMBL/GenBank/DDBJ databases">
        <authorList>
            <person name="Ichikawa N."/>
            <person name="Kimura A."/>
            <person name="Kitahashi Y."/>
            <person name="Uohara A."/>
        </authorList>
    </citation>
    <scope>NUCLEOTIDE SEQUENCE [LARGE SCALE GENOMIC DNA]</scope>
    <source>
        <strain evidence="2 3">NBRC 108638</strain>
    </source>
</reference>
<proteinExistence type="predicted"/>
<dbReference type="Proteomes" id="UP000482960">
    <property type="component" value="Unassembled WGS sequence"/>
</dbReference>